<dbReference type="AlphaFoldDB" id="A0AAW0D7D5"/>
<dbReference type="PANTHER" id="PTHR23507">
    <property type="entry name" value="ZGC:174356"/>
    <property type="match status" value="1"/>
</dbReference>
<dbReference type="SUPFAM" id="SSF103473">
    <property type="entry name" value="MFS general substrate transporter"/>
    <property type="match status" value="1"/>
</dbReference>
<dbReference type="Proteomes" id="UP001362999">
    <property type="component" value="Unassembled WGS sequence"/>
</dbReference>
<feature type="transmembrane region" description="Helical" evidence="5">
    <location>
        <begin position="68"/>
        <end position="89"/>
    </location>
</feature>
<feature type="transmembrane region" description="Helical" evidence="5">
    <location>
        <begin position="268"/>
        <end position="285"/>
    </location>
</feature>
<evidence type="ECO:0008006" key="8">
    <source>
        <dbReference type="Google" id="ProtNLM"/>
    </source>
</evidence>
<feature type="transmembrane region" description="Helical" evidence="5">
    <location>
        <begin position="140"/>
        <end position="158"/>
    </location>
</feature>
<keyword evidence="2 5" id="KW-0812">Transmembrane</keyword>
<feature type="transmembrane region" description="Helical" evidence="5">
    <location>
        <begin position="305"/>
        <end position="330"/>
    </location>
</feature>
<evidence type="ECO:0000256" key="1">
    <source>
        <dbReference type="ARBA" id="ARBA00004141"/>
    </source>
</evidence>
<gene>
    <name evidence="6" type="ORF">R3P38DRAFT_2608419</name>
</gene>
<keyword evidence="4 5" id="KW-0472">Membrane</keyword>
<name>A0AAW0D7D5_9AGAR</name>
<evidence type="ECO:0000313" key="6">
    <source>
        <dbReference type="EMBL" id="KAK7047036.1"/>
    </source>
</evidence>
<comment type="subcellular location">
    <subcellularLocation>
        <location evidence="1">Membrane</location>
        <topology evidence="1">Multi-pass membrane protein</topology>
    </subcellularLocation>
</comment>
<evidence type="ECO:0000256" key="2">
    <source>
        <dbReference type="ARBA" id="ARBA00022692"/>
    </source>
</evidence>
<feature type="transmembrane region" description="Helical" evidence="5">
    <location>
        <begin position="109"/>
        <end position="128"/>
    </location>
</feature>
<keyword evidence="3 5" id="KW-1133">Transmembrane helix</keyword>
<feature type="transmembrane region" description="Helical" evidence="5">
    <location>
        <begin position="237"/>
        <end position="256"/>
    </location>
</feature>
<sequence>MSTSANERDPLLPRLAYVDARKKPNFSWLLPVLLMASISRGIFMFARFENHQKTFCPYSAYPCGYFSIWLELPSLTVMIQIWGAWASFLVSFMTVGRWSDLGDRRGRKFPLLLSVTGSVLINLIYLIVSNARPSQDDARDLISIGLILEGLFGGFATYNGTVHAYAWDVASTPVSRLVLFGIIQGLSFVGFILGSAIGRATDYNISYVLSFSIALLNLTFVYFILPESLEHPDATRLPHSSVFVSIFSPITIIFSGASGSGAGSSKKYLPFLGLAFFMYSLTQAMQTTLLRFTLWSQYLQGLPRWLVLVTPRIFELLTLLCILPCLAHFWKRKHGTAEHAGLHLSAFVSRNSILLATVSSTVILVFCMPENAKALYAIFAPLYSFSVAAGPALYALGGAYFVVLGRGNQIGSLFGALAVWRELALYLSYTMYGPGSSSIFWLTAFFLILSLLFLLPDAPSAENAEEVGVAQHDTTGPVEA</sequence>
<feature type="transmembrane region" description="Helical" evidence="5">
    <location>
        <begin position="178"/>
        <end position="198"/>
    </location>
</feature>
<organism evidence="6 7">
    <name type="scientific">Favolaschia claudopus</name>
    <dbReference type="NCBI Taxonomy" id="2862362"/>
    <lineage>
        <taxon>Eukaryota</taxon>
        <taxon>Fungi</taxon>
        <taxon>Dikarya</taxon>
        <taxon>Basidiomycota</taxon>
        <taxon>Agaricomycotina</taxon>
        <taxon>Agaricomycetes</taxon>
        <taxon>Agaricomycetidae</taxon>
        <taxon>Agaricales</taxon>
        <taxon>Marasmiineae</taxon>
        <taxon>Mycenaceae</taxon>
        <taxon>Favolaschia</taxon>
    </lineage>
</organism>
<dbReference type="EMBL" id="JAWWNJ010000010">
    <property type="protein sequence ID" value="KAK7047036.1"/>
    <property type="molecule type" value="Genomic_DNA"/>
</dbReference>
<feature type="transmembrane region" description="Helical" evidence="5">
    <location>
        <begin position="342"/>
        <end position="366"/>
    </location>
</feature>
<dbReference type="Gene3D" id="1.20.1250.20">
    <property type="entry name" value="MFS general substrate transporter like domains"/>
    <property type="match status" value="1"/>
</dbReference>
<accession>A0AAW0D7D5</accession>
<evidence type="ECO:0000313" key="7">
    <source>
        <dbReference type="Proteomes" id="UP001362999"/>
    </source>
</evidence>
<evidence type="ECO:0000256" key="4">
    <source>
        <dbReference type="ARBA" id="ARBA00023136"/>
    </source>
</evidence>
<evidence type="ECO:0000256" key="3">
    <source>
        <dbReference type="ARBA" id="ARBA00022989"/>
    </source>
</evidence>
<feature type="transmembrane region" description="Helical" evidence="5">
    <location>
        <begin position="438"/>
        <end position="455"/>
    </location>
</feature>
<reference evidence="6 7" key="1">
    <citation type="journal article" date="2024" name="J Genomics">
        <title>Draft genome sequencing and assembly of Favolaschia claudopus CIRM-BRFM 2984 isolated from oak limbs.</title>
        <authorList>
            <person name="Navarro D."/>
            <person name="Drula E."/>
            <person name="Chaduli D."/>
            <person name="Cazenave R."/>
            <person name="Ahrendt S."/>
            <person name="Wang J."/>
            <person name="Lipzen A."/>
            <person name="Daum C."/>
            <person name="Barry K."/>
            <person name="Grigoriev I.V."/>
            <person name="Favel A."/>
            <person name="Rosso M.N."/>
            <person name="Martin F."/>
        </authorList>
    </citation>
    <scope>NUCLEOTIDE SEQUENCE [LARGE SCALE GENOMIC DNA]</scope>
    <source>
        <strain evidence="6 7">CIRM-BRFM 2984</strain>
    </source>
</reference>
<evidence type="ECO:0000256" key="5">
    <source>
        <dbReference type="SAM" id="Phobius"/>
    </source>
</evidence>
<proteinExistence type="predicted"/>
<keyword evidence="7" id="KW-1185">Reference proteome</keyword>
<feature type="transmembrane region" description="Helical" evidence="5">
    <location>
        <begin position="378"/>
        <end position="403"/>
    </location>
</feature>
<feature type="transmembrane region" description="Helical" evidence="5">
    <location>
        <begin position="205"/>
        <end position="225"/>
    </location>
</feature>
<protein>
    <recommendedName>
        <fullName evidence="8">MFS general substrate transporter</fullName>
    </recommendedName>
</protein>
<feature type="transmembrane region" description="Helical" evidence="5">
    <location>
        <begin position="410"/>
        <end position="432"/>
    </location>
</feature>
<dbReference type="GO" id="GO:0016020">
    <property type="term" value="C:membrane"/>
    <property type="evidence" value="ECO:0007669"/>
    <property type="project" value="UniProtKB-SubCell"/>
</dbReference>
<dbReference type="InterPro" id="IPR036259">
    <property type="entry name" value="MFS_trans_sf"/>
</dbReference>
<feature type="transmembrane region" description="Helical" evidence="5">
    <location>
        <begin position="28"/>
        <end position="48"/>
    </location>
</feature>
<dbReference type="GO" id="GO:0022857">
    <property type="term" value="F:transmembrane transporter activity"/>
    <property type="evidence" value="ECO:0007669"/>
    <property type="project" value="TreeGrafter"/>
</dbReference>
<dbReference type="PANTHER" id="PTHR23507:SF1">
    <property type="entry name" value="FI18259P1-RELATED"/>
    <property type="match status" value="1"/>
</dbReference>
<comment type="caution">
    <text evidence="6">The sequence shown here is derived from an EMBL/GenBank/DDBJ whole genome shotgun (WGS) entry which is preliminary data.</text>
</comment>